<organism evidence="1 2">
    <name type="scientific">Nibea albiflora</name>
    <name type="common">Yellow drum</name>
    <name type="synonym">Corvina albiflora</name>
    <dbReference type="NCBI Taxonomy" id="240163"/>
    <lineage>
        <taxon>Eukaryota</taxon>
        <taxon>Metazoa</taxon>
        <taxon>Chordata</taxon>
        <taxon>Craniata</taxon>
        <taxon>Vertebrata</taxon>
        <taxon>Euteleostomi</taxon>
        <taxon>Actinopterygii</taxon>
        <taxon>Neopterygii</taxon>
        <taxon>Teleostei</taxon>
        <taxon>Neoteleostei</taxon>
        <taxon>Acanthomorphata</taxon>
        <taxon>Eupercaria</taxon>
        <taxon>Sciaenidae</taxon>
        <taxon>Nibea</taxon>
    </lineage>
</organism>
<reference evidence="1" key="1">
    <citation type="submission" date="2020-04" db="EMBL/GenBank/DDBJ databases">
        <title>A chromosome-scale assembly and high-density genetic map of the yellow drum (Nibea albiflora) genome.</title>
        <authorList>
            <person name="Xu D."/>
            <person name="Zhang W."/>
            <person name="Chen R."/>
            <person name="Tan P."/>
            <person name="Wang L."/>
            <person name="Song H."/>
            <person name="Tian L."/>
            <person name="Zhu Q."/>
            <person name="Wang B."/>
        </authorList>
    </citation>
    <scope>NUCLEOTIDE SEQUENCE</scope>
    <source>
        <strain evidence="1">ZJHYS-2018</strain>
    </source>
</reference>
<proteinExistence type="predicted"/>
<keyword evidence="2" id="KW-1185">Reference proteome</keyword>
<comment type="caution">
    <text evidence="1">The sequence shown here is derived from an EMBL/GenBank/DDBJ whole genome shotgun (WGS) entry which is preliminary data.</text>
</comment>
<dbReference type="Proteomes" id="UP000805704">
    <property type="component" value="Chromosome 19"/>
</dbReference>
<dbReference type="EMBL" id="CM024807">
    <property type="protein sequence ID" value="KAG8008555.1"/>
    <property type="molecule type" value="Genomic_DNA"/>
</dbReference>
<name>A0ACB7F258_NIBAL</name>
<evidence type="ECO:0000313" key="1">
    <source>
        <dbReference type="EMBL" id="KAG8008555.1"/>
    </source>
</evidence>
<evidence type="ECO:0000313" key="2">
    <source>
        <dbReference type="Proteomes" id="UP000805704"/>
    </source>
</evidence>
<accession>A0ACB7F258</accession>
<gene>
    <name evidence="1" type="ORF">GBF38_019769</name>
</gene>
<protein>
    <submittedName>
        <fullName evidence="1">Uncharacterized protein</fullName>
    </submittedName>
</protein>
<sequence length="118" mass="13218">MLTLVVGETERVFQNRRMDEDVVGGTWRRDVIGKAGPGEHIEGQAGLRPTRRVSEAEHFAHQTVNLTIDEEVFTPRVRGMLTGSNGGMGTRTNIVGLSRSRAWQREETKEDDGRSLKK</sequence>